<proteinExistence type="predicted"/>
<evidence type="ECO:0000256" key="1">
    <source>
        <dbReference type="SAM" id="MobiDB-lite"/>
    </source>
</evidence>
<protein>
    <submittedName>
        <fullName evidence="2">Uncharacterized protein</fullName>
    </submittedName>
</protein>
<feature type="region of interest" description="Disordered" evidence="1">
    <location>
        <begin position="1"/>
        <end position="24"/>
    </location>
</feature>
<dbReference type="RefSeq" id="WP_275581417.1">
    <property type="nucleotide sequence ID" value="NZ_JAFBBP010000001.1"/>
</dbReference>
<evidence type="ECO:0000313" key="2">
    <source>
        <dbReference type="EMBL" id="MBM7490418.1"/>
    </source>
</evidence>
<dbReference type="Proteomes" id="UP000764837">
    <property type="component" value="Unassembled WGS sequence"/>
</dbReference>
<comment type="caution">
    <text evidence="2">The sequence shown here is derived from an EMBL/GenBank/DDBJ whole genome shotgun (WGS) entry which is preliminary data.</text>
</comment>
<gene>
    <name evidence="2" type="ORF">JOD64_001640</name>
</gene>
<evidence type="ECO:0000313" key="3">
    <source>
        <dbReference type="Proteomes" id="UP000764837"/>
    </source>
</evidence>
<keyword evidence="3" id="KW-1185">Reference proteome</keyword>
<name>A0ABS2LRC6_9ACTN</name>
<sequence length="40" mass="4032">MAAGRAVAPTSGGPVPLPPKLGDENVDVAATLAEMRDEAR</sequence>
<dbReference type="EMBL" id="JAFBBP010000001">
    <property type="protein sequence ID" value="MBM7490418.1"/>
    <property type="molecule type" value="Genomic_DNA"/>
</dbReference>
<organism evidence="2 3">
    <name type="scientific">Micromonospora luteifusca</name>
    <dbReference type="NCBI Taxonomy" id="709860"/>
    <lineage>
        <taxon>Bacteria</taxon>
        <taxon>Bacillati</taxon>
        <taxon>Actinomycetota</taxon>
        <taxon>Actinomycetes</taxon>
        <taxon>Micromonosporales</taxon>
        <taxon>Micromonosporaceae</taxon>
        <taxon>Micromonospora</taxon>
    </lineage>
</organism>
<accession>A0ABS2LRC6</accession>
<reference evidence="2 3" key="1">
    <citation type="submission" date="2021-01" db="EMBL/GenBank/DDBJ databases">
        <title>Sequencing the genomes of 1000 actinobacteria strains.</title>
        <authorList>
            <person name="Klenk H.-P."/>
        </authorList>
    </citation>
    <scope>NUCLEOTIDE SEQUENCE [LARGE SCALE GENOMIC DNA]</scope>
    <source>
        <strain evidence="2 3">DSM 100204</strain>
    </source>
</reference>